<dbReference type="RefSeq" id="WP_289585214.1">
    <property type="nucleotide sequence ID" value="NZ_JBHSFT010000044.1"/>
</dbReference>
<keyword evidence="3" id="KW-1185">Reference proteome</keyword>
<organism evidence="2 3">
    <name type="scientific">Oceanobacillus aidingensis</name>
    <dbReference type="NCBI Taxonomy" id="645964"/>
    <lineage>
        <taxon>Bacteria</taxon>
        <taxon>Bacillati</taxon>
        <taxon>Bacillota</taxon>
        <taxon>Bacilli</taxon>
        <taxon>Bacillales</taxon>
        <taxon>Bacillaceae</taxon>
        <taxon>Oceanobacillus</taxon>
    </lineage>
</organism>
<name>A0ABV9K0X5_9BACI</name>
<evidence type="ECO:0000313" key="2">
    <source>
        <dbReference type="EMBL" id="MFC4663735.1"/>
    </source>
</evidence>
<protein>
    <submittedName>
        <fullName evidence="2">Uncharacterized protein</fullName>
    </submittedName>
</protein>
<evidence type="ECO:0000313" key="3">
    <source>
        <dbReference type="Proteomes" id="UP001595988"/>
    </source>
</evidence>
<comment type="caution">
    <text evidence="2">The sequence shown here is derived from an EMBL/GenBank/DDBJ whole genome shotgun (WGS) entry which is preliminary data.</text>
</comment>
<reference evidence="3" key="1">
    <citation type="journal article" date="2019" name="Int. J. Syst. Evol. Microbiol.">
        <title>The Global Catalogue of Microorganisms (GCM) 10K type strain sequencing project: providing services to taxonomists for standard genome sequencing and annotation.</title>
        <authorList>
            <consortium name="The Broad Institute Genomics Platform"/>
            <consortium name="The Broad Institute Genome Sequencing Center for Infectious Disease"/>
            <person name="Wu L."/>
            <person name="Ma J."/>
        </authorList>
    </citation>
    <scope>NUCLEOTIDE SEQUENCE [LARGE SCALE GENOMIC DNA]</scope>
    <source>
        <strain evidence="3">CCUG 37257</strain>
    </source>
</reference>
<proteinExistence type="predicted"/>
<sequence>MKRLFRILIIGLSTLALAACSQIATDANSLFVSELTEKEDAILSIASDKSFVFDFHIDSEYKEASVWIEKYEAGKLVDDRLAHLTTEVEQSGSIIVTLSENTNENNNSFNIGVGTDENLTSINVSDTDLIGLESMASVWGSTSEKVAIDNGEAVLANISYSDDENGMHSLTTDFFEDAAGHMNELEKYDVAYLLKVEFVK</sequence>
<feature type="signal peptide" evidence="1">
    <location>
        <begin position="1"/>
        <end position="18"/>
    </location>
</feature>
<evidence type="ECO:0000256" key="1">
    <source>
        <dbReference type="SAM" id="SignalP"/>
    </source>
</evidence>
<gene>
    <name evidence="2" type="ORF">ACFO3P_16275</name>
</gene>
<dbReference type="EMBL" id="JBHSFT010000044">
    <property type="protein sequence ID" value="MFC4663735.1"/>
    <property type="molecule type" value="Genomic_DNA"/>
</dbReference>
<feature type="chain" id="PRO_5046871265" evidence="1">
    <location>
        <begin position="19"/>
        <end position="200"/>
    </location>
</feature>
<dbReference type="Proteomes" id="UP001595988">
    <property type="component" value="Unassembled WGS sequence"/>
</dbReference>
<accession>A0ABV9K0X5</accession>
<dbReference type="PROSITE" id="PS51257">
    <property type="entry name" value="PROKAR_LIPOPROTEIN"/>
    <property type="match status" value="1"/>
</dbReference>
<keyword evidence="1" id="KW-0732">Signal</keyword>